<evidence type="ECO:0000313" key="3">
    <source>
        <dbReference type="EMBL" id="MFC6035003.1"/>
    </source>
</evidence>
<organism evidence="3 4">
    <name type="scientific">Hyphococcus aureus</name>
    <dbReference type="NCBI Taxonomy" id="2666033"/>
    <lineage>
        <taxon>Bacteria</taxon>
        <taxon>Pseudomonadati</taxon>
        <taxon>Pseudomonadota</taxon>
        <taxon>Alphaproteobacteria</taxon>
        <taxon>Parvularculales</taxon>
        <taxon>Parvularculaceae</taxon>
        <taxon>Hyphococcus</taxon>
    </lineage>
</organism>
<comment type="caution">
    <text evidence="3">The sequence shown here is derived from an EMBL/GenBank/DDBJ whole genome shotgun (WGS) entry which is preliminary data.</text>
</comment>
<feature type="compositionally biased region" description="Basic and acidic residues" evidence="1">
    <location>
        <begin position="93"/>
        <end position="119"/>
    </location>
</feature>
<keyword evidence="4" id="KW-1185">Reference proteome</keyword>
<keyword evidence="2" id="KW-0472">Membrane</keyword>
<dbReference type="RefSeq" id="WP_379879665.1">
    <property type="nucleotide sequence ID" value="NZ_JBHPON010000001.1"/>
</dbReference>
<evidence type="ECO:0000256" key="1">
    <source>
        <dbReference type="SAM" id="MobiDB-lite"/>
    </source>
</evidence>
<name>A0ABW1KWE6_9PROT</name>
<feature type="region of interest" description="Disordered" evidence="1">
    <location>
        <begin position="48"/>
        <end position="119"/>
    </location>
</feature>
<keyword evidence="2" id="KW-1133">Transmembrane helix</keyword>
<sequence>MDSIEFFLIVASFAVVIIWYLRNAEARSDGLLGLLALKDDPDLVKHGRRPSYRLKDRTARKPAGLRDSREAQKSVATYTQKDDDEAMRRRFRRQDEARYRVKDKAAKFKPAKDRTAPSD</sequence>
<feature type="compositionally biased region" description="Basic and acidic residues" evidence="1">
    <location>
        <begin position="53"/>
        <end position="72"/>
    </location>
</feature>
<keyword evidence="2" id="KW-0812">Transmembrane</keyword>
<proteinExistence type="predicted"/>
<dbReference type="EMBL" id="JBHPON010000001">
    <property type="protein sequence ID" value="MFC6035003.1"/>
    <property type="molecule type" value="Genomic_DNA"/>
</dbReference>
<feature type="transmembrane region" description="Helical" evidence="2">
    <location>
        <begin position="6"/>
        <end position="22"/>
    </location>
</feature>
<dbReference type="Proteomes" id="UP001596116">
    <property type="component" value="Unassembled WGS sequence"/>
</dbReference>
<accession>A0ABW1KWE6</accession>
<evidence type="ECO:0000313" key="4">
    <source>
        <dbReference type="Proteomes" id="UP001596116"/>
    </source>
</evidence>
<evidence type="ECO:0000256" key="2">
    <source>
        <dbReference type="SAM" id="Phobius"/>
    </source>
</evidence>
<gene>
    <name evidence="3" type="ORF">ACFMB1_05575</name>
</gene>
<reference evidence="3 4" key="1">
    <citation type="submission" date="2024-09" db="EMBL/GenBank/DDBJ databases">
        <authorList>
            <person name="Zhang Z.-H."/>
        </authorList>
    </citation>
    <scope>NUCLEOTIDE SEQUENCE [LARGE SCALE GENOMIC DNA]</scope>
    <source>
        <strain evidence="3 4">HHTR114</strain>
    </source>
</reference>
<protein>
    <submittedName>
        <fullName evidence="3">Uncharacterized protein</fullName>
    </submittedName>
</protein>